<feature type="coiled-coil region" evidence="3">
    <location>
        <begin position="17"/>
        <end position="79"/>
    </location>
</feature>
<keyword evidence="2 3" id="KW-0175">Coiled coil</keyword>
<dbReference type="InterPro" id="IPR018477">
    <property type="entry name" value="BICD"/>
</dbReference>
<dbReference type="EMBL" id="JAHKSW010000021">
    <property type="protein sequence ID" value="KAG7319313.1"/>
    <property type="molecule type" value="Genomic_DNA"/>
</dbReference>
<keyword evidence="6" id="KW-1185">Reference proteome</keyword>
<dbReference type="AlphaFoldDB" id="A0A9D3NAF1"/>
<organism evidence="5 6">
    <name type="scientific">Hemibagrus wyckioides</name>
    <dbReference type="NCBI Taxonomy" id="337641"/>
    <lineage>
        <taxon>Eukaryota</taxon>
        <taxon>Metazoa</taxon>
        <taxon>Chordata</taxon>
        <taxon>Craniata</taxon>
        <taxon>Vertebrata</taxon>
        <taxon>Euteleostomi</taxon>
        <taxon>Actinopterygii</taxon>
        <taxon>Neopterygii</taxon>
        <taxon>Teleostei</taxon>
        <taxon>Ostariophysi</taxon>
        <taxon>Siluriformes</taxon>
        <taxon>Bagridae</taxon>
        <taxon>Hemibagrus</taxon>
    </lineage>
</organism>
<protein>
    <recommendedName>
        <fullName evidence="7">Bicaudal D</fullName>
    </recommendedName>
</protein>
<dbReference type="PANTHER" id="PTHR31233:SF13">
    <property type="entry name" value="BICAUDAL D HOMOLOG 2 (DROSOPHILA)"/>
    <property type="match status" value="1"/>
</dbReference>
<comment type="caution">
    <text evidence="5">The sequence shown here is derived from an EMBL/GenBank/DDBJ whole genome shotgun (WGS) entry which is preliminary data.</text>
</comment>
<dbReference type="Gene3D" id="6.10.250.2470">
    <property type="match status" value="1"/>
</dbReference>
<dbReference type="PANTHER" id="PTHR31233">
    <property type="entry name" value="BICAUDAL D FAMILY MEMBER"/>
    <property type="match status" value="1"/>
</dbReference>
<feature type="region of interest" description="Disordered" evidence="4">
    <location>
        <begin position="757"/>
        <end position="783"/>
    </location>
</feature>
<feature type="compositionally biased region" description="Basic and acidic residues" evidence="4">
    <location>
        <begin position="536"/>
        <end position="555"/>
    </location>
</feature>
<dbReference type="OrthoDB" id="10069295at2759"/>
<feature type="coiled-coil region" evidence="3">
    <location>
        <begin position="324"/>
        <end position="372"/>
    </location>
</feature>
<gene>
    <name evidence="5" type="ORF">KOW79_017787</name>
</gene>
<evidence type="ECO:0000313" key="6">
    <source>
        <dbReference type="Proteomes" id="UP000824219"/>
    </source>
</evidence>
<evidence type="ECO:0000313" key="5">
    <source>
        <dbReference type="EMBL" id="KAG7319313.1"/>
    </source>
</evidence>
<dbReference type="GO" id="GO:0034452">
    <property type="term" value="F:dynactin binding"/>
    <property type="evidence" value="ECO:0007669"/>
    <property type="project" value="TreeGrafter"/>
</dbReference>
<feature type="coiled-coil region" evidence="3">
    <location>
        <begin position="109"/>
        <end position="258"/>
    </location>
</feature>
<evidence type="ECO:0000256" key="4">
    <source>
        <dbReference type="SAM" id="MobiDB-lite"/>
    </source>
</evidence>
<reference evidence="5 6" key="1">
    <citation type="submission" date="2021-06" db="EMBL/GenBank/DDBJ databases">
        <title>Chromosome-level genome assembly of the red-tail catfish (Hemibagrus wyckioides).</title>
        <authorList>
            <person name="Shao F."/>
        </authorList>
    </citation>
    <scope>NUCLEOTIDE SEQUENCE [LARGE SCALE GENOMIC DNA]</scope>
    <source>
        <strain evidence="5">EC202008001</strain>
        <tissue evidence="5">Blood</tissue>
    </source>
</reference>
<evidence type="ECO:0000256" key="1">
    <source>
        <dbReference type="ARBA" id="ARBA00010061"/>
    </source>
</evidence>
<dbReference type="GO" id="GO:0072393">
    <property type="term" value="P:microtubule anchoring at microtubule organizing center"/>
    <property type="evidence" value="ECO:0007669"/>
    <property type="project" value="TreeGrafter"/>
</dbReference>
<accession>A0A9D3NAF1</accession>
<dbReference type="Pfam" id="PF09730">
    <property type="entry name" value="BicD"/>
    <property type="match status" value="1"/>
</dbReference>
<name>A0A9D3NAF1_9TELE</name>
<feature type="region of interest" description="Disordered" evidence="4">
    <location>
        <begin position="536"/>
        <end position="576"/>
    </location>
</feature>
<feature type="coiled-coil region" evidence="3">
    <location>
        <begin position="414"/>
        <end position="494"/>
    </location>
</feature>
<evidence type="ECO:0000256" key="2">
    <source>
        <dbReference type="ARBA" id="ARBA00023054"/>
    </source>
</evidence>
<comment type="similarity">
    <text evidence="1">Belongs to the BicD family.</text>
</comment>
<dbReference type="GO" id="GO:0005794">
    <property type="term" value="C:Golgi apparatus"/>
    <property type="evidence" value="ECO:0007669"/>
    <property type="project" value="TreeGrafter"/>
</dbReference>
<dbReference type="GO" id="GO:0070507">
    <property type="term" value="P:regulation of microtubule cytoskeleton organization"/>
    <property type="evidence" value="ECO:0007669"/>
    <property type="project" value="TreeGrafter"/>
</dbReference>
<dbReference type="Proteomes" id="UP000824219">
    <property type="component" value="Linkage Group LG21"/>
</dbReference>
<proteinExistence type="inferred from homology"/>
<evidence type="ECO:0008006" key="7">
    <source>
        <dbReference type="Google" id="ProtNLM"/>
    </source>
</evidence>
<dbReference type="GO" id="GO:0070840">
    <property type="term" value="F:dynein complex binding"/>
    <property type="evidence" value="ECO:0007669"/>
    <property type="project" value="InterPro"/>
</dbReference>
<feature type="coiled-coil region" evidence="3">
    <location>
        <begin position="648"/>
        <end position="742"/>
    </location>
</feature>
<sequence length="783" mass="89214">MEQEGFPGSEPIPEDGVEGLRSELERLSRELSETSRDKIRAAEYGLAVLEEKQQLQQRYDELETEYEAQRHELDQLKEAYGQAHSAQRKVAEDGESREESLILESASKEAYYEQRVQELQAELRQAKTTLASTQSENERLSSITLELRESAELLELQRTRLRDDIREYKVRESRLLQDYSELEEENISLQKQVSTLKQGQVEFEGLKHEIRRLEEEAQYLNSQLEEAVRLREIGERQLSEALETVKSEREQKAALRKELTHHMTLGDSLLSGSLDGLRLSDSNEPNNDEAMRAFENGLAKIADDNDDDNISSMPKKSLVDDLLSELNICEIQKLKQQLHQVEREKVALVSSLQESQKQLAQTRGALARLSEDFGATRRIQVAKDKEKEKVSGEDGEVDYYELDIHGPEILRCKYEASVAEAGELREELKLLKAELEEVRVAHEEVRARLESQVRDLSSQVCSLESEGRTERAQLARLQRELDEVNTAAGETRRTLGVAQDELASFSEELANLYHHVCVCNNETPSRVTLDFYREGKDGKEDKNKKDDKEVTRKTDNASSTENAARPASASVRDSRKEPMDVCVLAEMIREQMRHLQQAVERGTQLARQRLAPLELATVPDKEQAACMEEILKLRSLLSTKREQIATLRAVLKANKQTAEVALANLKSKYENEKTIVTETMLKLRNELKALKEDAATFSSLRAMFATRCDEYVTQLDDMQRQLAAAEDEKKTLNSLLRMAIQQKLALTQRLEDLEFHNEQERRGSAAAASARSKGPFSKSKNLH</sequence>
<dbReference type="GO" id="GO:0005829">
    <property type="term" value="C:cytosol"/>
    <property type="evidence" value="ECO:0007669"/>
    <property type="project" value="TreeGrafter"/>
</dbReference>
<dbReference type="GO" id="GO:0008093">
    <property type="term" value="F:cytoskeletal anchor activity"/>
    <property type="evidence" value="ECO:0007669"/>
    <property type="project" value="InterPro"/>
</dbReference>
<evidence type="ECO:0000256" key="3">
    <source>
        <dbReference type="SAM" id="Coils"/>
    </source>
</evidence>